<dbReference type="PANTHER" id="PTHR45614:SF253">
    <property type="entry name" value="CHROMOSOME UNDETERMINED SCAFFOLD_38, WHOLE GENOME SHOTGUN SEQUENCE"/>
    <property type="match status" value="1"/>
</dbReference>
<dbReference type="PANTHER" id="PTHR45614">
    <property type="entry name" value="MYB PROTEIN-RELATED"/>
    <property type="match status" value="1"/>
</dbReference>
<reference evidence="4 6" key="1">
    <citation type="submission" date="2024-04" db="EMBL/GenBank/DDBJ databases">
        <title>Tritrichomonas musculus Genome.</title>
        <authorList>
            <person name="Alves-Ferreira E."/>
            <person name="Grigg M."/>
            <person name="Lorenzi H."/>
            <person name="Galac M."/>
        </authorList>
    </citation>
    <scope>NUCLEOTIDE SEQUENCE [LARGE SCALE GENOMIC DNA]</scope>
    <source>
        <strain evidence="4 6">EAF2021</strain>
    </source>
</reference>
<gene>
    <name evidence="4" type="ORF">M9Y10_017587</name>
    <name evidence="5" type="ORF">M9Y10_017649</name>
</gene>
<proteinExistence type="predicted"/>
<dbReference type="InterPro" id="IPR050560">
    <property type="entry name" value="MYB_TF"/>
</dbReference>
<dbReference type="CDD" id="cd00167">
    <property type="entry name" value="SANT"/>
    <property type="match status" value="2"/>
</dbReference>
<dbReference type="InterPro" id="IPR009057">
    <property type="entry name" value="Homeodomain-like_sf"/>
</dbReference>
<accession>A0ABR2HTZ3</accession>
<evidence type="ECO:0000313" key="4">
    <source>
        <dbReference type="EMBL" id="KAK8852599.1"/>
    </source>
</evidence>
<evidence type="ECO:0008006" key="7">
    <source>
        <dbReference type="Google" id="ProtNLM"/>
    </source>
</evidence>
<dbReference type="InterPro" id="IPR017884">
    <property type="entry name" value="SANT_dom"/>
</dbReference>
<evidence type="ECO:0000313" key="5">
    <source>
        <dbReference type="EMBL" id="KAK8852660.1"/>
    </source>
</evidence>
<dbReference type="Gene3D" id="1.10.10.60">
    <property type="entry name" value="Homeodomain-like"/>
    <property type="match status" value="2"/>
</dbReference>
<name>A0ABR2HTZ3_9EUKA</name>
<protein>
    <recommendedName>
        <fullName evidence="7">Myb-like DNA-binding domain containing protein</fullName>
    </recommendedName>
</protein>
<dbReference type="Pfam" id="PF00249">
    <property type="entry name" value="Myb_DNA-binding"/>
    <property type="match status" value="2"/>
</dbReference>
<dbReference type="PROSITE" id="PS51293">
    <property type="entry name" value="SANT"/>
    <property type="match status" value="1"/>
</dbReference>
<comment type="caution">
    <text evidence="4">The sequence shown here is derived from an EMBL/GenBank/DDBJ whole genome shotgun (WGS) entry which is preliminary data.</text>
</comment>
<evidence type="ECO:0000313" key="6">
    <source>
        <dbReference type="Proteomes" id="UP001470230"/>
    </source>
</evidence>
<dbReference type="PROSITE" id="PS51294">
    <property type="entry name" value="HTH_MYB"/>
    <property type="match status" value="2"/>
</dbReference>
<feature type="domain" description="HTH myb-type" evidence="3">
    <location>
        <begin position="7"/>
        <end position="61"/>
    </location>
</feature>
<dbReference type="InterPro" id="IPR017930">
    <property type="entry name" value="Myb_dom"/>
</dbReference>
<evidence type="ECO:0000259" key="2">
    <source>
        <dbReference type="PROSITE" id="PS51293"/>
    </source>
</evidence>
<dbReference type="PROSITE" id="PS50090">
    <property type="entry name" value="MYB_LIKE"/>
    <property type="match status" value="2"/>
</dbReference>
<dbReference type="EMBL" id="JAPFFF010000023">
    <property type="protein sequence ID" value="KAK8852599.1"/>
    <property type="molecule type" value="Genomic_DNA"/>
</dbReference>
<feature type="domain" description="SANT" evidence="2">
    <location>
        <begin position="18"/>
        <end position="60"/>
    </location>
</feature>
<dbReference type="Proteomes" id="UP001470230">
    <property type="component" value="Unassembled WGS sequence"/>
</dbReference>
<sequence>MTNKPKKIRVQRKLFTLEEDQKLIELVEKYKDDWGKISSEMKNRSVRQCKERYLHYLSPNIIKRDWTSEEDKILLFHIQKYGKAWKKLEILFPGRTEIDIRNRFNILFRRIVKISLVSVPKIKKM</sequence>
<dbReference type="EMBL" id="JAPFFF010000023">
    <property type="protein sequence ID" value="KAK8852660.1"/>
    <property type="molecule type" value="Genomic_DNA"/>
</dbReference>
<organism evidence="4 6">
    <name type="scientific">Tritrichomonas musculus</name>
    <dbReference type="NCBI Taxonomy" id="1915356"/>
    <lineage>
        <taxon>Eukaryota</taxon>
        <taxon>Metamonada</taxon>
        <taxon>Parabasalia</taxon>
        <taxon>Tritrichomonadida</taxon>
        <taxon>Tritrichomonadidae</taxon>
        <taxon>Tritrichomonas</taxon>
    </lineage>
</organism>
<evidence type="ECO:0000259" key="3">
    <source>
        <dbReference type="PROSITE" id="PS51294"/>
    </source>
</evidence>
<feature type="domain" description="HTH myb-type" evidence="3">
    <location>
        <begin position="63"/>
        <end position="112"/>
    </location>
</feature>
<keyword evidence="6" id="KW-1185">Reference proteome</keyword>
<dbReference type="InterPro" id="IPR001005">
    <property type="entry name" value="SANT/Myb"/>
</dbReference>
<evidence type="ECO:0000259" key="1">
    <source>
        <dbReference type="PROSITE" id="PS50090"/>
    </source>
</evidence>
<dbReference type="SMART" id="SM00717">
    <property type="entry name" value="SANT"/>
    <property type="match status" value="2"/>
</dbReference>
<dbReference type="SUPFAM" id="SSF46689">
    <property type="entry name" value="Homeodomain-like"/>
    <property type="match status" value="1"/>
</dbReference>
<feature type="domain" description="Myb-like" evidence="1">
    <location>
        <begin position="7"/>
        <end position="57"/>
    </location>
</feature>
<feature type="domain" description="Myb-like" evidence="1">
    <location>
        <begin position="58"/>
        <end position="108"/>
    </location>
</feature>